<gene>
    <name evidence="2" type="ORF">Rhe02_03290</name>
</gene>
<keyword evidence="1" id="KW-0472">Membrane</keyword>
<dbReference type="AlphaFoldDB" id="A0A8J3VDA5"/>
<dbReference type="EMBL" id="BONY01000001">
    <property type="protein sequence ID" value="GIH02262.1"/>
    <property type="molecule type" value="Genomic_DNA"/>
</dbReference>
<keyword evidence="3" id="KW-1185">Reference proteome</keyword>
<evidence type="ECO:0000256" key="1">
    <source>
        <dbReference type="SAM" id="Phobius"/>
    </source>
</evidence>
<dbReference type="RefSeq" id="WP_203906177.1">
    <property type="nucleotide sequence ID" value="NZ_BONY01000001.1"/>
</dbReference>
<accession>A0A8J3VDA5</accession>
<feature type="transmembrane region" description="Helical" evidence="1">
    <location>
        <begin position="154"/>
        <end position="177"/>
    </location>
</feature>
<evidence type="ECO:0000313" key="3">
    <source>
        <dbReference type="Proteomes" id="UP000612899"/>
    </source>
</evidence>
<keyword evidence="1" id="KW-1133">Transmembrane helix</keyword>
<organism evidence="2 3">
    <name type="scientific">Rhizocola hellebori</name>
    <dbReference type="NCBI Taxonomy" id="1392758"/>
    <lineage>
        <taxon>Bacteria</taxon>
        <taxon>Bacillati</taxon>
        <taxon>Actinomycetota</taxon>
        <taxon>Actinomycetes</taxon>
        <taxon>Micromonosporales</taxon>
        <taxon>Micromonosporaceae</taxon>
        <taxon>Rhizocola</taxon>
    </lineage>
</organism>
<feature type="transmembrane region" description="Helical" evidence="1">
    <location>
        <begin position="183"/>
        <end position="200"/>
    </location>
</feature>
<keyword evidence="1" id="KW-0812">Transmembrane</keyword>
<reference evidence="2" key="1">
    <citation type="submission" date="2021-01" db="EMBL/GenBank/DDBJ databases">
        <title>Whole genome shotgun sequence of Rhizocola hellebori NBRC 109834.</title>
        <authorList>
            <person name="Komaki H."/>
            <person name="Tamura T."/>
        </authorList>
    </citation>
    <scope>NUCLEOTIDE SEQUENCE</scope>
    <source>
        <strain evidence="2">NBRC 109834</strain>
    </source>
</reference>
<feature type="transmembrane region" description="Helical" evidence="1">
    <location>
        <begin position="115"/>
        <end position="133"/>
    </location>
</feature>
<proteinExistence type="predicted"/>
<name>A0A8J3VDA5_9ACTN</name>
<feature type="transmembrane region" description="Helical" evidence="1">
    <location>
        <begin position="212"/>
        <end position="231"/>
    </location>
</feature>
<evidence type="ECO:0000313" key="2">
    <source>
        <dbReference type="EMBL" id="GIH02262.1"/>
    </source>
</evidence>
<feature type="transmembrane region" description="Helical" evidence="1">
    <location>
        <begin position="82"/>
        <end position="103"/>
    </location>
</feature>
<sequence length="232" mass="26017">MGDLLEAYRLWWHGPQDPHHHLWWWDLYAWGRAGKVAQGVAAVTIILDLLGAKRLKGAGKWAKQLRPSVGQVLYGLANRSPVAVLLVVSGLVAPPVVLYYLIFHVLRSPAIESPWLWPIVGILWLLGMWLLLSDRQEWRQIADEEADRLGRPRWLNRVGLLLLAVAMAPVAGAVLAVDFTLLVLPWIVVYAAVVVILKCLGWLMDRAEPARLLRVLAAILFFLGLHFDILAS</sequence>
<protein>
    <submittedName>
        <fullName evidence="2">Uncharacterized protein</fullName>
    </submittedName>
</protein>
<comment type="caution">
    <text evidence="2">The sequence shown here is derived from an EMBL/GenBank/DDBJ whole genome shotgun (WGS) entry which is preliminary data.</text>
</comment>
<dbReference type="Proteomes" id="UP000612899">
    <property type="component" value="Unassembled WGS sequence"/>
</dbReference>